<gene>
    <name evidence="1" type="ORF">CBW65_16865</name>
</gene>
<dbReference type="AlphaFoldDB" id="A0A1Y0IPI1"/>
<evidence type="ECO:0000313" key="2">
    <source>
        <dbReference type="Proteomes" id="UP000195437"/>
    </source>
</evidence>
<protein>
    <submittedName>
        <fullName evidence="1">Uncharacterized protein</fullName>
    </submittedName>
</protein>
<proteinExistence type="predicted"/>
<reference evidence="2" key="1">
    <citation type="submission" date="2017-05" db="EMBL/GenBank/DDBJ databases">
        <authorList>
            <person name="Sung H."/>
        </authorList>
    </citation>
    <scope>NUCLEOTIDE SEQUENCE [LARGE SCALE GENOMIC DNA]</scope>
    <source>
        <strain evidence="2">AR23208</strain>
    </source>
</reference>
<evidence type="ECO:0000313" key="1">
    <source>
        <dbReference type="EMBL" id="ARU62441.1"/>
    </source>
</evidence>
<accession>A0A1Y0IPI1</accession>
<dbReference type="EMBL" id="CP021434">
    <property type="protein sequence ID" value="ARU62441.1"/>
    <property type="molecule type" value="Genomic_DNA"/>
</dbReference>
<name>A0A1Y0IPI1_9BACL</name>
<dbReference type="OrthoDB" id="2382067at2"/>
<dbReference type="KEGG" id="tum:CBW65_16865"/>
<dbReference type="Proteomes" id="UP000195437">
    <property type="component" value="Chromosome"/>
</dbReference>
<keyword evidence="2" id="KW-1185">Reference proteome</keyword>
<dbReference type="RefSeq" id="WP_087457800.1">
    <property type="nucleotide sequence ID" value="NZ_CP021434.1"/>
</dbReference>
<organism evidence="1 2">
    <name type="scientific">Tumebacillus avium</name>
    <dbReference type="NCBI Taxonomy" id="1903704"/>
    <lineage>
        <taxon>Bacteria</taxon>
        <taxon>Bacillati</taxon>
        <taxon>Bacillota</taxon>
        <taxon>Bacilli</taxon>
        <taxon>Bacillales</taxon>
        <taxon>Alicyclobacillaceae</taxon>
        <taxon>Tumebacillus</taxon>
    </lineage>
</organism>
<sequence>MDKASVRAMVIKKVVDELYLDEKFVTEQIDAMEKELGDDLYGRDTIAEVVARILDIMDDVEWSSDKSGLVDKPVKKVN</sequence>